<reference evidence="1 2" key="1">
    <citation type="submission" date="2018-05" db="EMBL/GenBank/DDBJ databases">
        <title>Genomic Encyclopedia of Type Strains, Phase IV (KMG-V): Genome sequencing to study the core and pangenomes of soil and plant-associated prokaryotes.</title>
        <authorList>
            <person name="Whitman W."/>
        </authorList>
    </citation>
    <scope>NUCLEOTIDE SEQUENCE [LARGE SCALE GENOMIC DNA]</scope>
    <source>
        <strain evidence="1 2">SLV-132</strain>
    </source>
</reference>
<dbReference type="RefSeq" id="WP_109580473.1">
    <property type="nucleotide sequence ID" value="NZ_QGGT01000001.1"/>
</dbReference>
<proteinExistence type="predicted"/>
<name>A0A316EYZ2_9BURK</name>
<organism evidence="1 2">
    <name type="scientific">Cupriavidus plantarum</name>
    <dbReference type="NCBI Taxonomy" id="942865"/>
    <lineage>
        <taxon>Bacteria</taxon>
        <taxon>Pseudomonadati</taxon>
        <taxon>Pseudomonadota</taxon>
        <taxon>Betaproteobacteria</taxon>
        <taxon>Burkholderiales</taxon>
        <taxon>Burkholderiaceae</taxon>
        <taxon>Cupriavidus</taxon>
    </lineage>
</organism>
<dbReference type="AlphaFoldDB" id="A0A316EYZ2"/>
<evidence type="ECO:0000313" key="2">
    <source>
        <dbReference type="Proteomes" id="UP000245754"/>
    </source>
</evidence>
<dbReference type="EMBL" id="QGGT01000001">
    <property type="protein sequence ID" value="PWK36668.1"/>
    <property type="molecule type" value="Genomic_DNA"/>
</dbReference>
<gene>
    <name evidence="1" type="ORF">C7419_101528</name>
</gene>
<sequence length="81" mass="9491">MKALNGYKILYEVIAMPKGKWAIMIEVIHRESGTIVAQRHNPFPVHGFDTKLEALGHVNRHVETLIDDDLQERYVRRRRIV</sequence>
<dbReference type="Proteomes" id="UP000245754">
    <property type="component" value="Unassembled WGS sequence"/>
</dbReference>
<protein>
    <submittedName>
        <fullName evidence="1">Uncharacterized protein</fullName>
    </submittedName>
</protein>
<evidence type="ECO:0000313" key="1">
    <source>
        <dbReference type="EMBL" id="PWK36668.1"/>
    </source>
</evidence>
<keyword evidence="2" id="KW-1185">Reference proteome</keyword>
<comment type="caution">
    <text evidence="1">The sequence shown here is derived from an EMBL/GenBank/DDBJ whole genome shotgun (WGS) entry which is preliminary data.</text>
</comment>
<accession>A0A316EYZ2</accession>